<accession>A0A0S4IRZ3</accession>
<name>A0A0S4IRZ3_BODSA</name>
<evidence type="ECO:0000313" key="1">
    <source>
        <dbReference type="EMBL" id="CUG04406.1"/>
    </source>
</evidence>
<gene>
    <name evidence="1" type="ORF">BSAL_70550</name>
</gene>
<organism evidence="1 2">
    <name type="scientific">Bodo saltans</name>
    <name type="common">Flagellated protozoan</name>
    <dbReference type="NCBI Taxonomy" id="75058"/>
    <lineage>
        <taxon>Eukaryota</taxon>
        <taxon>Discoba</taxon>
        <taxon>Euglenozoa</taxon>
        <taxon>Kinetoplastea</taxon>
        <taxon>Metakinetoplastina</taxon>
        <taxon>Eubodonida</taxon>
        <taxon>Bodonidae</taxon>
        <taxon>Bodo</taxon>
    </lineage>
</organism>
<keyword evidence="2" id="KW-1185">Reference proteome</keyword>
<protein>
    <submittedName>
        <fullName evidence="1">Uncharacterized protein</fullName>
    </submittedName>
</protein>
<evidence type="ECO:0000313" key="2">
    <source>
        <dbReference type="Proteomes" id="UP000051952"/>
    </source>
</evidence>
<sequence>MKHTHKKNKRYGRHPSYWTCFFFPAAITARVAHLRIPSAARRARRAAWLKMPSMSRAAMPQRRVVLTLALVSFKGEKRRNASTLNFFSRVKKSSYETQNIMEGTSSSGLLSHRCFVFCNRRISPVRACVGTCARDAFPFSLKTLEGDVSVMLQ</sequence>
<proteinExistence type="predicted"/>
<reference evidence="2" key="1">
    <citation type="submission" date="2015-09" db="EMBL/GenBank/DDBJ databases">
        <authorList>
            <consortium name="Pathogen Informatics"/>
        </authorList>
    </citation>
    <scope>NUCLEOTIDE SEQUENCE [LARGE SCALE GENOMIC DNA]</scope>
    <source>
        <strain evidence="2">Lake Konstanz</strain>
    </source>
</reference>
<dbReference type="VEuPathDB" id="TriTrypDB:BSAL_70550"/>
<dbReference type="Proteomes" id="UP000051952">
    <property type="component" value="Unassembled WGS sequence"/>
</dbReference>
<dbReference type="AlphaFoldDB" id="A0A0S4IRZ3"/>
<dbReference type="EMBL" id="CYKH01000518">
    <property type="protein sequence ID" value="CUG04406.1"/>
    <property type="molecule type" value="Genomic_DNA"/>
</dbReference>